<evidence type="ECO:0000256" key="5">
    <source>
        <dbReference type="ARBA" id="ARBA00022999"/>
    </source>
</evidence>
<evidence type="ECO:0000313" key="10">
    <source>
        <dbReference type="Proteomes" id="UP001497482"/>
    </source>
</evidence>
<proteinExistence type="inferred from homology"/>
<dbReference type="SMART" id="SM00167">
    <property type="entry name" value="VPS9"/>
    <property type="match status" value="1"/>
</dbReference>
<reference evidence="9 10" key="1">
    <citation type="submission" date="2024-04" db="EMBL/GenBank/DDBJ databases">
        <authorList>
            <person name="Waldvogel A.-M."/>
            <person name="Schoenle A."/>
        </authorList>
    </citation>
    <scope>NUCLEOTIDE SEQUENCE [LARGE SCALE GENOMIC DNA]</scope>
</reference>
<dbReference type="GO" id="GO:0005085">
    <property type="term" value="F:guanyl-nucleotide exchange factor activity"/>
    <property type="evidence" value="ECO:0007669"/>
    <property type="project" value="InterPro"/>
</dbReference>
<keyword evidence="4" id="KW-0963">Cytoplasm</keyword>
<dbReference type="GO" id="GO:0031267">
    <property type="term" value="F:small GTPase binding"/>
    <property type="evidence" value="ECO:0007669"/>
    <property type="project" value="TreeGrafter"/>
</dbReference>
<evidence type="ECO:0000259" key="7">
    <source>
        <dbReference type="PROSITE" id="PS50200"/>
    </source>
</evidence>
<organism evidence="9 10">
    <name type="scientific">Knipowitschia caucasica</name>
    <name type="common">Caucasian dwarf goby</name>
    <name type="synonym">Pomatoschistus caucasicus</name>
    <dbReference type="NCBI Taxonomy" id="637954"/>
    <lineage>
        <taxon>Eukaryota</taxon>
        <taxon>Metazoa</taxon>
        <taxon>Chordata</taxon>
        <taxon>Craniata</taxon>
        <taxon>Vertebrata</taxon>
        <taxon>Euteleostomi</taxon>
        <taxon>Actinopterygii</taxon>
        <taxon>Neopterygii</taxon>
        <taxon>Teleostei</taxon>
        <taxon>Neoteleostei</taxon>
        <taxon>Acanthomorphata</taxon>
        <taxon>Gobiaria</taxon>
        <taxon>Gobiiformes</taxon>
        <taxon>Gobioidei</taxon>
        <taxon>Gobiidae</taxon>
        <taxon>Gobiinae</taxon>
        <taxon>Knipowitschia</taxon>
    </lineage>
</organism>
<dbReference type="SUPFAM" id="SSF109993">
    <property type="entry name" value="VPS9 domain"/>
    <property type="match status" value="1"/>
</dbReference>
<dbReference type="InterPro" id="IPR045046">
    <property type="entry name" value="Vps9-like"/>
</dbReference>
<gene>
    <name evidence="9" type="ORF">KC01_LOCUS8555</name>
</gene>
<dbReference type="GO" id="GO:0030139">
    <property type="term" value="C:endocytic vesicle"/>
    <property type="evidence" value="ECO:0007669"/>
    <property type="project" value="TreeGrafter"/>
</dbReference>
<dbReference type="PROSITE" id="PS50200">
    <property type="entry name" value="RA"/>
    <property type="match status" value="1"/>
</dbReference>
<comment type="similarity">
    <text evidence="2">Belongs to the RIN (Ras interaction/interference) family.</text>
</comment>
<dbReference type="InterPro" id="IPR037191">
    <property type="entry name" value="VPS9_dom_sf"/>
</dbReference>
<keyword evidence="10" id="KW-1185">Reference proteome</keyword>
<dbReference type="SMART" id="SM00314">
    <property type="entry name" value="RA"/>
    <property type="match status" value="1"/>
</dbReference>
<protein>
    <recommendedName>
        <fullName evidence="11">Ras and Rab interactor 2</fullName>
    </recommendedName>
</protein>
<dbReference type="Pfam" id="PF00788">
    <property type="entry name" value="RA"/>
    <property type="match status" value="1"/>
</dbReference>
<feature type="domain" description="VPS9" evidence="8">
    <location>
        <begin position="24"/>
        <end position="164"/>
    </location>
</feature>
<dbReference type="GO" id="GO:0005829">
    <property type="term" value="C:cytosol"/>
    <property type="evidence" value="ECO:0007669"/>
    <property type="project" value="TreeGrafter"/>
</dbReference>
<dbReference type="PROSITE" id="PS51205">
    <property type="entry name" value="VPS9"/>
    <property type="match status" value="1"/>
</dbReference>
<dbReference type="EMBL" id="OZ035835">
    <property type="protein sequence ID" value="CAL1577173.1"/>
    <property type="molecule type" value="Genomic_DNA"/>
</dbReference>
<evidence type="ECO:0000256" key="3">
    <source>
        <dbReference type="ARBA" id="ARBA00022468"/>
    </source>
</evidence>
<evidence type="ECO:0000259" key="8">
    <source>
        <dbReference type="PROSITE" id="PS51205"/>
    </source>
</evidence>
<dbReference type="GO" id="GO:0005096">
    <property type="term" value="F:GTPase activator activity"/>
    <property type="evidence" value="ECO:0007669"/>
    <property type="project" value="UniProtKB-KW"/>
</dbReference>
<feature type="domain" description="Ras-associating" evidence="7">
    <location>
        <begin position="194"/>
        <end position="285"/>
    </location>
</feature>
<dbReference type="InterPro" id="IPR003123">
    <property type="entry name" value="VPS9"/>
</dbReference>
<dbReference type="AlphaFoldDB" id="A0AAV2JKA8"/>
<dbReference type="GO" id="GO:0016192">
    <property type="term" value="P:vesicle-mediated transport"/>
    <property type="evidence" value="ECO:0007669"/>
    <property type="project" value="InterPro"/>
</dbReference>
<dbReference type="InterPro" id="IPR000159">
    <property type="entry name" value="RA_dom"/>
</dbReference>
<evidence type="ECO:0000256" key="6">
    <source>
        <dbReference type="SAM" id="MobiDB-lite"/>
    </source>
</evidence>
<evidence type="ECO:0000313" key="9">
    <source>
        <dbReference type="EMBL" id="CAL1577173.1"/>
    </source>
</evidence>
<comment type="subcellular location">
    <subcellularLocation>
        <location evidence="1">Cytoplasm</location>
    </subcellularLocation>
</comment>
<keyword evidence="3" id="KW-0343">GTPase activation</keyword>
<evidence type="ECO:0000256" key="1">
    <source>
        <dbReference type="ARBA" id="ARBA00004496"/>
    </source>
</evidence>
<evidence type="ECO:0008006" key="11">
    <source>
        <dbReference type="Google" id="ProtNLM"/>
    </source>
</evidence>
<dbReference type="PANTHER" id="PTHR23101">
    <property type="entry name" value="RAB GDP/GTP EXCHANGE FACTOR"/>
    <property type="match status" value="1"/>
</dbReference>
<dbReference type="GO" id="GO:0007165">
    <property type="term" value="P:signal transduction"/>
    <property type="evidence" value="ECO:0007669"/>
    <property type="project" value="InterPro"/>
</dbReference>
<dbReference type="Gene3D" id="1.20.1050.80">
    <property type="entry name" value="VPS9 domain"/>
    <property type="match status" value="1"/>
</dbReference>
<sequence length="334" mass="37620">MHKCVLKPLKPVLSSCLHQSMVRSGAWSQLKDNMAAAKNRPPAEMGVTDALSPDPLAIDKIRHKIQAMCKLYSPEKKVHRLLQVCKQIYTIMEDHSGRLFGADDFLPMLTYVLAQCELPQMEAEVLYMMELLEPTLLNGEGGYYLTSAFGAMSLIKNLEEEQAARVLSSQTRDTLHQWHRRRTMQRTAPSIDDFQNFLRVALQEQDSGCTAKTLRVHPQATVEEVCSLCALKFCVREPEQYRLFLTTGGSSQQLTPDSHTQRIKAELHTRDAPDTFHFVYRRVDFQDTSSQANEANDANNANANTTTARPETQSDLSPKLSLSLPQSNIHSVSI</sequence>
<dbReference type="Pfam" id="PF02204">
    <property type="entry name" value="VPS9"/>
    <property type="match status" value="1"/>
</dbReference>
<feature type="region of interest" description="Disordered" evidence="6">
    <location>
        <begin position="289"/>
        <end position="334"/>
    </location>
</feature>
<keyword evidence="5" id="KW-0727">SH2 domain</keyword>
<evidence type="ECO:0000256" key="2">
    <source>
        <dbReference type="ARBA" id="ARBA00006919"/>
    </source>
</evidence>
<feature type="compositionally biased region" description="Low complexity" evidence="6">
    <location>
        <begin position="292"/>
        <end position="327"/>
    </location>
</feature>
<name>A0AAV2JKA8_KNICA</name>
<evidence type="ECO:0000256" key="4">
    <source>
        <dbReference type="ARBA" id="ARBA00022490"/>
    </source>
</evidence>
<dbReference type="Proteomes" id="UP001497482">
    <property type="component" value="Chromosome 13"/>
</dbReference>
<dbReference type="PANTHER" id="PTHR23101:SF51">
    <property type="entry name" value="RAS AND RAB INTERACTOR 2"/>
    <property type="match status" value="1"/>
</dbReference>
<accession>A0AAV2JKA8</accession>
<dbReference type="FunFam" id="1.20.1050.80:FF:000002">
    <property type="entry name" value="Ras and Rab interactor 2"/>
    <property type="match status" value="1"/>
</dbReference>